<dbReference type="EMBL" id="JAYKBV010000008">
    <property type="protein sequence ID" value="MEB3040447.1"/>
    <property type="molecule type" value="Genomic_DNA"/>
</dbReference>
<keyword evidence="1" id="KW-1133">Transmembrane helix</keyword>
<keyword evidence="3" id="KW-0418">Kinase</keyword>
<feature type="transmembrane region" description="Helical" evidence="1">
    <location>
        <begin position="788"/>
        <end position="806"/>
    </location>
</feature>
<evidence type="ECO:0000313" key="3">
    <source>
        <dbReference type="EMBL" id="MEB3040447.1"/>
    </source>
</evidence>
<sequence>MKRLAHTFLEALKNGLLSLCVPKVALLCPNHTSLKAFFTFGTPKGKNGSRLTAHCLLLTAHCLLLPVHASLSQSLPHWEHRALQYTRYNINKDFFSMNQPLQVGSEGELLFSSEENELYALHNTEVELLFKGENAGVFHKKYKLLDNYFYGFSKAIYTGNSYKNLEQREIGFPDGEYSHFVLIDKIIYFTIYSATESLYKLMSYDGKFFQEVERNPDPIFAISVNSVPYRCILSEATTSLRSLMSKEPETTFPEPFFPIYMRSLSDFYFVRPDNEGLFQYNHTVITQVLPANKNENKNRGRYYLYNDSNGLTLYDLEKQLSPVVITTAMKSAAYKAYSEDSHSLYIAGGNQFYRIFTYLKSYPRLYNHTNTDGLLSIALTPSGKLWAGSYNGGFSVVDSLKIEESPLRNLQCANGALAIGEKVLFNTQQKGMYLFRSPTAYQKVSDTIVSTCNFLTSGRVLYTAVQGNGLAYKALEHLEIRTPWRRVTHKEGLALNHCQGIAEDSQGNIWVISMQGIARYIPEKDKAQTLFFDKKQTPIRGYAILKDSFGTLWFGTEKGQLYRWMPKGTNQLDPTNFQIVNHPLLTGNIRPIVFLHQWRDYLIVGVSNRILVLSLSDFYKGKIRVRYLNPYAMNLQAPIEHTCVASRDSDDHIWFASSNMLFQWNIAQWLSLPDYPVEPTLTINTGKNTYDSRADAPIILGANESSFDIRLHYQSKDNLPRYVNASLRKENSDDVIDQGAISIDTEYRYQNLSTGNYVFSLIVCQTDGSFTRYEYPIIIRKYFWQDTFFWLLIILIPILTGGYLLHNMRRMDRQDKEIALLTIGNLGKQFRPHFMLNALNSLGAELYDNPHAERILSHIGENISIMHRYSQDKTPFIPFEQEWKLTENTIAIQKEIFLPDLEVQVENFGAIPPDYRLPMGIVQVIVENSLLHGLRHRTEPPYQLRIAFWERPNMYGISISDNGIGVAASKKMAGVQRHGTGLKNIERILKILDKHFDDAITITMTERDKDDLKYPGTTTIIQLKKSINYEKISL</sequence>
<protein>
    <submittedName>
        <fullName evidence="3">Histidine kinase</fullName>
    </submittedName>
</protein>
<dbReference type="InterPro" id="IPR015943">
    <property type="entry name" value="WD40/YVTN_repeat-like_dom_sf"/>
</dbReference>
<accession>A0ABU5Y969</accession>
<dbReference type="InterPro" id="IPR050640">
    <property type="entry name" value="Bact_2-comp_sensor_kinase"/>
</dbReference>
<dbReference type="PANTHER" id="PTHR34220">
    <property type="entry name" value="SENSOR HISTIDINE KINASE YPDA"/>
    <property type="match status" value="1"/>
</dbReference>
<proteinExistence type="predicted"/>
<evidence type="ECO:0000313" key="4">
    <source>
        <dbReference type="Proteomes" id="UP001324270"/>
    </source>
</evidence>
<dbReference type="PANTHER" id="PTHR34220:SF7">
    <property type="entry name" value="SENSOR HISTIDINE KINASE YPDA"/>
    <property type="match status" value="1"/>
</dbReference>
<evidence type="ECO:0000256" key="1">
    <source>
        <dbReference type="SAM" id="Phobius"/>
    </source>
</evidence>
<keyword evidence="3" id="KW-0808">Transferase</keyword>
<organism evidence="3 4">
    <name type="scientific">Capnocytophaga gingivalis</name>
    <dbReference type="NCBI Taxonomy" id="1017"/>
    <lineage>
        <taxon>Bacteria</taxon>
        <taxon>Pseudomonadati</taxon>
        <taxon>Bacteroidota</taxon>
        <taxon>Flavobacteriia</taxon>
        <taxon>Flavobacteriales</taxon>
        <taxon>Flavobacteriaceae</taxon>
        <taxon>Capnocytophaga</taxon>
    </lineage>
</organism>
<dbReference type="RefSeq" id="WP_323979438.1">
    <property type="nucleotide sequence ID" value="NZ_JAYKBV010000008.1"/>
</dbReference>
<dbReference type="Gene3D" id="3.30.565.10">
    <property type="entry name" value="Histidine kinase-like ATPase, C-terminal domain"/>
    <property type="match status" value="1"/>
</dbReference>
<feature type="domain" description="Signal transduction histidine kinase internal region" evidence="2">
    <location>
        <begin position="825"/>
        <end position="895"/>
    </location>
</feature>
<dbReference type="SUPFAM" id="SSF69322">
    <property type="entry name" value="Tricorn protease domain 2"/>
    <property type="match status" value="1"/>
</dbReference>
<reference evidence="3 4" key="1">
    <citation type="submission" date="2023-12" db="EMBL/GenBank/DDBJ databases">
        <title>Genomic sequences of Capnocytophaga and Parvimonas strains.</title>
        <authorList>
            <person name="Watt R.M."/>
            <person name="Wang M."/>
            <person name="Yang T."/>
            <person name="Tong W.M."/>
        </authorList>
    </citation>
    <scope>NUCLEOTIDE SEQUENCE [LARGE SCALE GENOMIC DNA]</scope>
    <source>
        <strain evidence="3 4">CCUG 13156</strain>
    </source>
</reference>
<dbReference type="Proteomes" id="UP001324270">
    <property type="component" value="Unassembled WGS sequence"/>
</dbReference>
<dbReference type="InterPro" id="IPR036890">
    <property type="entry name" value="HATPase_C_sf"/>
</dbReference>
<evidence type="ECO:0000259" key="2">
    <source>
        <dbReference type="Pfam" id="PF06580"/>
    </source>
</evidence>
<dbReference type="InterPro" id="IPR010559">
    <property type="entry name" value="Sig_transdc_His_kin_internal"/>
</dbReference>
<keyword evidence="4" id="KW-1185">Reference proteome</keyword>
<dbReference type="Gene3D" id="2.130.10.10">
    <property type="entry name" value="YVTN repeat-like/Quinoprotein amine dehydrogenase"/>
    <property type="match status" value="2"/>
</dbReference>
<comment type="caution">
    <text evidence="3">The sequence shown here is derived from an EMBL/GenBank/DDBJ whole genome shotgun (WGS) entry which is preliminary data.</text>
</comment>
<dbReference type="GO" id="GO:0016301">
    <property type="term" value="F:kinase activity"/>
    <property type="evidence" value="ECO:0007669"/>
    <property type="project" value="UniProtKB-KW"/>
</dbReference>
<dbReference type="Pfam" id="PF06580">
    <property type="entry name" value="His_kinase"/>
    <property type="match status" value="1"/>
</dbReference>
<gene>
    <name evidence="3" type="ORF">VJJ49_07035</name>
</gene>
<keyword evidence="1" id="KW-0472">Membrane</keyword>
<keyword evidence="1" id="KW-0812">Transmembrane</keyword>
<dbReference type="SUPFAM" id="SSF55874">
    <property type="entry name" value="ATPase domain of HSP90 chaperone/DNA topoisomerase II/histidine kinase"/>
    <property type="match status" value="1"/>
</dbReference>
<name>A0ABU5Y969_9FLAO</name>